<dbReference type="PANTHER" id="PTHR37418:SF2">
    <property type="entry name" value="3-KETO-5-AMINOHEXANOATE CLEAVAGE ENZYME"/>
    <property type="match status" value="1"/>
</dbReference>
<gene>
    <name evidence="6" type="primary">kce_3</name>
    <name evidence="5" type="ORF">GJ689_12935</name>
    <name evidence="6" type="ORF">RHODGE_RHODGE_03606</name>
</gene>
<evidence type="ECO:0000313" key="5">
    <source>
        <dbReference type="EMBL" id="MTW17107.1"/>
    </source>
</evidence>
<evidence type="ECO:0000313" key="6">
    <source>
        <dbReference type="EMBL" id="VCU09950.1"/>
    </source>
</evidence>
<dbReference type="OrthoDB" id="9805277at2"/>
<dbReference type="InterPro" id="IPR008567">
    <property type="entry name" value="BKACE"/>
</dbReference>
<dbReference type="Pfam" id="PF05853">
    <property type="entry name" value="BKACE"/>
    <property type="match status" value="1"/>
</dbReference>
<keyword evidence="2" id="KW-0808">Transferase</keyword>
<dbReference type="Proteomes" id="UP000438991">
    <property type="component" value="Unassembled WGS sequence"/>
</dbReference>
<evidence type="ECO:0000256" key="1">
    <source>
        <dbReference type="ARBA" id="ARBA00001947"/>
    </source>
</evidence>
<dbReference type="GO" id="GO:0043720">
    <property type="term" value="F:3-keto-5-aminohexanoate cleavage activity"/>
    <property type="evidence" value="ECO:0007669"/>
    <property type="project" value="InterPro"/>
</dbReference>
<dbReference type="Proteomes" id="UP000289200">
    <property type="component" value="Unassembled WGS sequence"/>
</dbReference>
<comment type="caution">
    <text evidence="6">The sequence shown here is derived from an EMBL/GenBank/DDBJ whole genome shotgun (WGS) entry which is preliminary data.</text>
</comment>
<dbReference type="InterPro" id="IPR013785">
    <property type="entry name" value="Aldolase_TIM"/>
</dbReference>
<evidence type="ECO:0000256" key="2">
    <source>
        <dbReference type="ARBA" id="ARBA00022679"/>
    </source>
</evidence>
<evidence type="ECO:0000256" key="4">
    <source>
        <dbReference type="ARBA" id="ARBA00022833"/>
    </source>
</evidence>
<dbReference type="EMBL" id="WNKV01000009">
    <property type="protein sequence ID" value="MTW17107.1"/>
    <property type="molecule type" value="Genomic_DNA"/>
</dbReference>
<reference evidence="7" key="2">
    <citation type="submission" date="2018-10" db="EMBL/GenBank/DDBJ databases">
        <authorList>
            <person name="Peiro R."/>
            <person name="Begona"/>
            <person name="Cbmso G."/>
            <person name="Lopez M."/>
            <person name="Gonzalez S."/>
            <person name="Sacristan E."/>
            <person name="Castillo E."/>
        </authorList>
    </citation>
    <scope>NUCLEOTIDE SEQUENCE [LARGE SCALE GENOMIC DNA]</scope>
</reference>
<protein>
    <submittedName>
        <fullName evidence="6">3-keto-5-aminohexanoate cleavage enzyme</fullName>
    </submittedName>
    <submittedName>
        <fullName evidence="5">3-keto-5-aminohexanoate cleavage protein</fullName>
    </submittedName>
</protein>
<reference evidence="6" key="1">
    <citation type="submission" date="2018-10" db="EMBL/GenBank/DDBJ databases">
        <authorList>
            <person name="Peiro R."/>
            <person name="Begona"/>
            <person name="Cbmso G."/>
            <person name="Lopez M."/>
            <person name="Gonzalez S."/>
            <person name="Sacristan E."/>
            <person name="Castillo E."/>
        </authorList>
    </citation>
    <scope>NUCLEOTIDE SEQUENCE</scope>
    <source>
        <strain evidence="6">Rhod_genome</strain>
    </source>
</reference>
<comment type="cofactor">
    <cofactor evidence="1">
        <name>Zn(2+)</name>
        <dbReference type="ChEBI" id="CHEBI:29105"/>
    </cofactor>
</comment>
<dbReference type="RefSeq" id="WP_111385652.1">
    <property type="nucleotide sequence ID" value="NZ_NPEW01000116.1"/>
</dbReference>
<evidence type="ECO:0000313" key="8">
    <source>
        <dbReference type="Proteomes" id="UP000438991"/>
    </source>
</evidence>
<sequence length="316" mass="33582">MSKLVITAAVTGSVHTPSLSPYLPVTPAEIAADAVKAVRAGAALVHVHARDPQTGKPSADPKLYEEIVRRISAETDAPICITTGGSKEMTVAERARSVMLLKPELASLNTGSMNFALHPLAAKIKEPKFDWEIPFLEATEDWIFPNTFKTLREFATFMAEARTKPELEVYDAGMLGNIQFLIGTGVLTPPVHVQFVLGILGGMPATVGNLVFLYESACRMLGEKTFTWSLSAAGRAQLPMMATAMGMGGNVRVGLEDNLYLAPKQLAKSSAEQVERVVAIAQALSIPVATPAEARQILGLKGADAVGWTTAAAPTA</sequence>
<name>A0A327K5W9_9BRAD</name>
<keyword evidence="7" id="KW-1185">Reference proteome</keyword>
<proteinExistence type="predicted"/>
<evidence type="ECO:0000313" key="7">
    <source>
        <dbReference type="Proteomes" id="UP000289200"/>
    </source>
</evidence>
<accession>A0A327K5W9</accession>
<keyword evidence="4" id="KW-0862">Zinc</keyword>
<dbReference type="Gene3D" id="3.20.20.70">
    <property type="entry name" value="Aldolase class I"/>
    <property type="match status" value="1"/>
</dbReference>
<dbReference type="AlphaFoldDB" id="A0A327K5W9"/>
<organism evidence="6 7">
    <name type="scientific">Rhodoplanes serenus</name>
    <dbReference type="NCBI Taxonomy" id="200615"/>
    <lineage>
        <taxon>Bacteria</taxon>
        <taxon>Pseudomonadati</taxon>
        <taxon>Pseudomonadota</taxon>
        <taxon>Alphaproteobacteria</taxon>
        <taxon>Hyphomicrobiales</taxon>
        <taxon>Nitrobacteraceae</taxon>
        <taxon>Rhodoplanes</taxon>
    </lineage>
</organism>
<reference evidence="5 8" key="3">
    <citation type="submission" date="2019-11" db="EMBL/GenBank/DDBJ databases">
        <title>Whole-genome sequence of Rhodoplanes serenus DSM 18633, type strain.</title>
        <authorList>
            <person name="Kyndt J.A."/>
            <person name="Meyer T.E."/>
        </authorList>
    </citation>
    <scope>NUCLEOTIDE SEQUENCE [LARGE SCALE GENOMIC DNA]</scope>
    <source>
        <strain evidence="5 8">DSM 18633</strain>
    </source>
</reference>
<dbReference type="EMBL" id="UWOC01000170">
    <property type="protein sequence ID" value="VCU09950.1"/>
    <property type="molecule type" value="Genomic_DNA"/>
</dbReference>
<dbReference type="GO" id="GO:0046872">
    <property type="term" value="F:metal ion binding"/>
    <property type="evidence" value="ECO:0007669"/>
    <property type="project" value="UniProtKB-KW"/>
</dbReference>
<evidence type="ECO:0000256" key="3">
    <source>
        <dbReference type="ARBA" id="ARBA00022723"/>
    </source>
</evidence>
<dbReference type="PANTHER" id="PTHR37418">
    <property type="entry name" value="3-KETO-5-AMINOHEXANOATE CLEAVAGE ENZYME-RELATED"/>
    <property type="match status" value="1"/>
</dbReference>
<keyword evidence="3" id="KW-0479">Metal-binding</keyword>